<reference evidence="1 2" key="1">
    <citation type="submission" date="2020-12" db="EMBL/GenBank/DDBJ databases">
        <title>Hymenobacter sp.</title>
        <authorList>
            <person name="Kim M.K."/>
        </authorList>
    </citation>
    <scope>NUCLEOTIDE SEQUENCE [LARGE SCALE GENOMIC DNA]</scope>
    <source>
        <strain evidence="1 2">BT442</strain>
    </source>
</reference>
<protein>
    <submittedName>
        <fullName evidence="1">Uncharacterized protein</fullName>
    </submittedName>
</protein>
<name>A0ABS0QB58_9BACT</name>
<dbReference type="EMBL" id="JAEDAE010000009">
    <property type="protein sequence ID" value="MBH8559832.1"/>
    <property type="molecule type" value="Genomic_DNA"/>
</dbReference>
<evidence type="ECO:0000313" key="2">
    <source>
        <dbReference type="Proteomes" id="UP000625631"/>
    </source>
</evidence>
<organism evidence="1 2">
    <name type="scientific">Hymenobacter negativus</name>
    <dbReference type="NCBI Taxonomy" id="2795026"/>
    <lineage>
        <taxon>Bacteria</taxon>
        <taxon>Pseudomonadati</taxon>
        <taxon>Bacteroidota</taxon>
        <taxon>Cytophagia</taxon>
        <taxon>Cytophagales</taxon>
        <taxon>Hymenobacteraceae</taxon>
        <taxon>Hymenobacter</taxon>
    </lineage>
</organism>
<dbReference type="RefSeq" id="WP_198076445.1">
    <property type="nucleotide sequence ID" value="NZ_JAEDAE010000009.1"/>
</dbReference>
<dbReference type="Proteomes" id="UP000625631">
    <property type="component" value="Unassembled WGS sequence"/>
</dbReference>
<gene>
    <name evidence="1" type="ORF">I7X13_17360</name>
</gene>
<evidence type="ECO:0000313" key="1">
    <source>
        <dbReference type="EMBL" id="MBH8559832.1"/>
    </source>
</evidence>
<sequence>MRPHSLFRRFVSVLLAVLVLITSVGLTVQRLTCRMSGRSTVAISVAGRAELRGCMGELAPATPKAADGCCDFSKHEHKLSSPAHELAAKILVPTPALLATVHALSWPVSKATAFSLAAAAPRWFAADASPPPLGGRALLAFVCTLEV</sequence>
<keyword evidence="2" id="KW-1185">Reference proteome</keyword>
<comment type="caution">
    <text evidence="1">The sequence shown here is derived from an EMBL/GenBank/DDBJ whole genome shotgun (WGS) entry which is preliminary data.</text>
</comment>
<proteinExistence type="predicted"/>
<accession>A0ABS0QB58</accession>